<dbReference type="EMBL" id="JAESWC010000015">
    <property type="protein sequence ID" value="MBL4937676.1"/>
    <property type="molecule type" value="Genomic_DNA"/>
</dbReference>
<dbReference type="Proteomes" id="UP000632377">
    <property type="component" value="Unassembled WGS sequence"/>
</dbReference>
<dbReference type="InterPro" id="IPR020846">
    <property type="entry name" value="MFS_dom"/>
</dbReference>
<comment type="caution">
    <text evidence="9">The sequence shown here is derived from an EMBL/GenBank/DDBJ whole genome shotgun (WGS) entry which is preliminary data.</text>
</comment>
<feature type="transmembrane region" description="Helical" evidence="7">
    <location>
        <begin position="293"/>
        <end position="311"/>
    </location>
</feature>
<keyword evidence="2" id="KW-0813">Transport</keyword>
<name>A0ABS1TEK8_9CLOT</name>
<evidence type="ECO:0000259" key="8">
    <source>
        <dbReference type="PROSITE" id="PS50850"/>
    </source>
</evidence>
<keyword evidence="10" id="KW-1185">Reference proteome</keyword>
<evidence type="ECO:0000256" key="2">
    <source>
        <dbReference type="ARBA" id="ARBA00022448"/>
    </source>
</evidence>
<proteinExistence type="predicted"/>
<keyword evidence="4 7" id="KW-0812">Transmembrane</keyword>
<evidence type="ECO:0000313" key="10">
    <source>
        <dbReference type="Proteomes" id="UP000632377"/>
    </source>
</evidence>
<feature type="transmembrane region" description="Helical" evidence="7">
    <location>
        <begin position="141"/>
        <end position="164"/>
    </location>
</feature>
<dbReference type="Gene3D" id="1.20.1250.20">
    <property type="entry name" value="MFS general substrate transporter like domains"/>
    <property type="match status" value="1"/>
</dbReference>
<evidence type="ECO:0000256" key="3">
    <source>
        <dbReference type="ARBA" id="ARBA00022475"/>
    </source>
</evidence>
<evidence type="ECO:0000256" key="5">
    <source>
        <dbReference type="ARBA" id="ARBA00022989"/>
    </source>
</evidence>
<evidence type="ECO:0000256" key="7">
    <source>
        <dbReference type="SAM" id="Phobius"/>
    </source>
</evidence>
<feature type="domain" description="Major facilitator superfamily (MFS) profile" evidence="8">
    <location>
        <begin position="17"/>
        <end position="406"/>
    </location>
</feature>
<dbReference type="PROSITE" id="PS50850">
    <property type="entry name" value="MFS"/>
    <property type="match status" value="1"/>
</dbReference>
<keyword evidence="5 7" id="KW-1133">Transmembrane helix</keyword>
<feature type="transmembrane region" description="Helical" evidence="7">
    <location>
        <begin position="225"/>
        <end position="245"/>
    </location>
</feature>
<dbReference type="SUPFAM" id="SSF103473">
    <property type="entry name" value="MFS general substrate transporter"/>
    <property type="match status" value="1"/>
</dbReference>
<evidence type="ECO:0000256" key="1">
    <source>
        <dbReference type="ARBA" id="ARBA00004651"/>
    </source>
</evidence>
<reference evidence="9 10" key="1">
    <citation type="submission" date="2021-01" db="EMBL/GenBank/DDBJ databases">
        <title>Genome public.</title>
        <authorList>
            <person name="Liu C."/>
            <person name="Sun Q."/>
        </authorList>
    </citation>
    <scope>NUCLEOTIDE SEQUENCE [LARGE SCALE GENOMIC DNA]</scope>
    <source>
        <strain evidence="9 10">YIM B02515</strain>
    </source>
</reference>
<accession>A0ABS1TEK8</accession>
<dbReference type="InterPro" id="IPR036259">
    <property type="entry name" value="MFS_trans_sf"/>
</dbReference>
<organism evidence="9 10">
    <name type="scientific">Clostridium rhizosphaerae</name>
    <dbReference type="NCBI Taxonomy" id="2803861"/>
    <lineage>
        <taxon>Bacteria</taxon>
        <taxon>Bacillati</taxon>
        <taxon>Bacillota</taxon>
        <taxon>Clostridia</taxon>
        <taxon>Eubacteriales</taxon>
        <taxon>Clostridiaceae</taxon>
        <taxon>Clostridium</taxon>
    </lineage>
</organism>
<feature type="transmembrane region" description="Helical" evidence="7">
    <location>
        <begin position="83"/>
        <end position="102"/>
    </location>
</feature>
<dbReference type="RefSeq" id="WP_202750426.1">
    <property type="nucleotide sequence ID" value="NZ_JAESWC010000015.1"/>
</dbReference>
<dbReference type="InterPro" id="IPR011701">
    <property type="entry name" value="MFS"/>
</dbReference>
<feature type="transmembrane region" description="Helical" evidence="7">
    <location>
        <begin position="260"/>
        <end position="281"/>
    </location>
</feature>
<feature type="transmembrane region" description="Helical" evidence="7">
    <location>
        <begin position="317"/>
        <end position="341"/>
    </location>
</feature>
<gene>
    <name evidence="9" type="ORF">JK636_18355</name>
</gene>
<feature type="transmembrane region" description="Helical" evidence="7">
    <location>
        <begin position="108"/>
        <end position="129"/>
    </location>
</feature>
<dbReference type="PANTHER" id="PTHR23517">
    <property type="entry name" value="RESISTANCE PROTEIN MDTM, PUTATIVE-RELATED-RELATED"/>
    <property type="match status" value="1"/>
</dbReference>
<feature type="transmembrane region" description="Helical" evidence="7">
    <location>
        <begin position="20"/>
        <end position="41"/>
    </location>
</feature>
<evidence type="ECO:0000313" key="9">
    <source>
        <dbReference type="EMBL" id="MBL4937676.1"/>
    </source>
</evidence>
<dbReference type="InterPro" id="IPR050171">
    <property type="entry name" value="MFS_Transporters"/>
</dbReference>
<dbReference type="CDD" id="cd17329">
    <property type="entry name" value="MFS_MdtH_MDR_like"/>
    <property type="match status" value="1"/>
</dbReference>
<dbReference type="Pfam" id="PF07690">
    <property type="entry name" value="MFS_1"/>
    <property type="match status" value="1"/>
</dbReference>
<comment type="subcellular location">
    <subcellularLocation>
        <location evidence="1">Cell membrane</location>
        <topology evidence="1">Multi-pass membrane protein</topology>
    </subcellularLocation>
</comment>
<keyword evidence="6 7" id="KW-0472">Membrane</keyword>
<evidence type="ECO:0000256" key="6">
    <source>
        <dbReference type="ARBA" id="ARBA00023136"/>
    </source>
</evidence>
<sequence length="410" mass="44884">MGKIKRLFDPYKGMPKEIYVIFISRVINSIGAFVYPLLALILTEKIGLSKGEAGTYITILSLLGAPSMIIGGKLVDTIGRKRIIIISQALGAVAVISCGFMKPNMTMTYVLALSSLLYALSSPAYDALLADLTTPENRKGAYSLVYMGWNLGFAIGPIIGGFLYKKYLPLVFIGDGLTTIISLILVVIYVRETIHDKTVSDTEENRKLEKEVEGSAFKVLLQRPILIYFSLILFCIDFAYSQWGFTLPIQLGEMFKDNGAAYYGALASFNGLVVILFTPLISKITHHTKPIKVIALGGLFYGIAFGMFAFIKIIPLFFISILIMTLGEIMISINSSTFIANHTPASHRGRISSILPMIFGAGYTLGPMLMGGFITNHSIESGWFFIGALGVVSAVLMRLLEIMDSKNAEN</sequence>
<keyword evidence="3" id="KW-1003">Cell membrane</keyword>
<feature type="transmembrane region" description="Helical" evidence="7">
    <location>
        <begin position="170"/>
        <end position="190"/>
    </location>
</feature>
<feature type="transmembrane region" description="Helical" evidence="7">
    <location>
        <begin position="381"/>
        <end position="400"/>
    </location>
</feature>
<protein>
    <submittedName>
        <fullName evidence="9">MFS transporter</fullName>
    </submittedName>
</protein>
<feature type="transmembrane region" description="Helical" evidence="7">
    <location>
        <begin position="353"/>
        <end position="375"/>
    </location>
</feature>
<feature type="transmembrane region" description="Helical" evidence="7">
    <location>
        <begin position="53"/>
        <end position="71"/>
    </location>
</feature>
<evidence type="ECO:0000256" key="4">
    <source>
        <dbReference type="ARBA" id="ARBA00022692"/>
    </source>
</evidence>